<dbReference type="InterPro" id="IPR025714">
    <property type="entry name" value="Methyltranfer_dom"/>
</dbReference>
<dbReference type="InterPro" id="IPR029063">
    <property type="entry name" value="SAM-dependent_MTases_sf"/>
</dbReference>
<evidence type="ECO:0000313" key="12">
    <source>
        <dbReference type="Proteomes" id="UP000440578"/>
    </source>
</evidence>
<dbReference type="Pfam" id="PF13847">
    <property type="entry name" value="Methyltransf_31"/>
    <property type="match status" value="1"/>
</dbReference>
<comment type="catalytic activity">
    <reaction evidence="7">
        <text>phosphoethanolamine + S-adenosyl-L-methionine = N-methylethanolamine phosphate + S-adenosyl-L-homocysteine + H(+)</text>
        <dbReference type="Rhea" id="RHEA:20365"/>
        <dbReference type="ChEBI" id="CHEBI:15378"/>
        <dbReference type="ChEBI" id="CHEBI:57781"/>
        <dbReference type="ChEBI" id="CHEBI:57856"/>
        <dbReference type="ChEBI" id="CHEBI:58190"/>
        <dbReference type="ChEBI" id="CHEBI:59789"/>
        <dbReference type="EC" id="2.1.1.103"/>
    </reaction>
    <physiologicalReaction direction="left-to-right" evidence="7">
        <dbReference type="Rhea" id="RHEA:20366"/>
    </physiologicalReaction>
</comment>
<accession>A0A6A4WVG4</accession>
<evidence type="ECO:0000256" key="2">
    <source>
        <dbReference type="ARBA" id="ARBA00005189"/>
    </source>
</evidence>
<dbReference type="Gene3D" id="3.40.50.150">
    <property type="entry name" value="Vaccinia Virus protein VP39"/>
    <property type="match status" value="2"/>
</dbReference>
<evidence type="ECO:0000259" key="10">
    <source>
        <dbReference type="Pfam" id="PF13847"/>
    </source>
</evidence>
<dbReference type="InterPro" id="IPR041698">
    <property type="entry name" value="Methyltransf_25"/>
</dbReference>
<dbReference type="CDD" id="cd02440">
    <property type="entry name" value="AdoMet_MTases"/>
    <property type="match status" value="2"/>
</dbReference>
<dbReference type="GO" id="GO:0000234">
    <property type="term" value="F:phosphoethanolamine N-methyltransferase activity"/>
    <property type="evidence" value="ECO:0007669"/>
    <property type="project" value="UniProtKB-EC"/>
</dbReference>
<evidence type="ECO:0000256" key="1">
    <source>
        <dbReference type="ARBA" id="ARBA00004969"/>
    </source>
</evidence>
<evidence type="ECO:0000313" key="11">
    <source>
        <dbReference type="EMBL" id="KAF0311147.1"/>
    </source>
</evidence>
<proteinExistence type="predicted"/>
<evidence type="ECO:0000256" key="5">
    <source>
        <dbReference type="ARBA" id="ARBA00035674"/>
    </source>
</evidence>
<comment type="caution">
    <text evidence="11">The sequence shown here is derived from an EMBL/GenBank/DDBJ whole genome shotgun (WGS) entry which is preliminary data.</text>
</comment>
<comment type="catalytic activity">
    <reaction evidence="8">
        <text>N-methylethanolamine phosphate + S-adenosyl-L-methionine = N,N-dimethylethanolamine phosphate + S-adenosyl-L-homocysteine + H(+)</text>
        <dbReference type="Rhea" id="RHEA:25321"/>
        <dbReference type="ChEBI" id="CHEBI:15378"/>
        <dbReference type="ChEBI" id="CHEBI:57781"/>
        <dbReference type="ChEBI" id="CHEBI:57856"/>
        <dbReference type="ChEBI" id="CHEBI:58641"/>
        <dbReference type="ChEBI" id="CHEBI:59789"/>
        <dbReference type="EC" id="2.1.1.103"/>
    </reaction>
    <physiologicalReaction direction="left-to-right" evidence="8">
        <dbReference type="Rhea" id="RHEA:25322"/>
    </physiologicalReaction>
</comment>
<keyword evidence="12" id="KW-1185">Reference proteome</keyword>
<dbReference type="AlphaFoldDB" id="A0A6A4WVG4"/>
<dbReference type="EMBL" id="VIIS01000259">
    <property type="protein sequence ID" value="KAF0311147.1"/>
    <property type="molecule type" value="Genomic_DNA"/>
</dbReference>
<keyword evidence="4 11" id="KW-0808">Transferase</keyword>
<comment type="catalytic activity">
    <reaction evidence="6">
        <text>N,N-dimethylethanolamine phosphate + S-adenosyl-L-methionine = phosphocholine + S-adenosyl-L-homocysteine + H(+)</text>
        <dbReference type="Rhea" id="RHEA:25325"/>
        <dbReference type="ChEBI" id="CHEBI:15378"/>
        <dbReference type="ChEBI" id="CHEBI:57856"/>
        <dbReference type="ChEBI" id="CHEBI:58641"/>
        <dbReference type="ChEBI" id="CHEBI:59789"/>
        <dbReference type="ChEBI" id="CHEBI:295975"/>
        <dbReference type="EC" id="2.1.1.103"/>
    </reaction>
    <physiologicalReaction direction="left-to-right" evidence="6">
        <dbReference type="Rhea" id="RHEA:25326"/>
    </physiologicalReaction>
</comment>
<evidence type="ECO:0000256" key="7">
    <source>
        <dbReference type="ARBA" id="ARBA00047622"/>
    </source>
</evidence>
<dbReference type="EC" id="2.1.1.103" evidence="5"/>
<reference evidence="11 12" key="1">
    <citation type="submission" date="2019-07" db="EMBL/GenBank/DDBJ databases">
        <title>Draft genome assembly of a fouling barnacle, Amphibalanus amphitrite (Darwin, 1854): The first reference genome for Thecostraca.</title>
        <authorList>
            <person name="Kim W."/>
        </authorList>
    </citation>
    <scope>NUCLEOTIDE SEQUENCE [LARGE SCALE GENOMIC DNA]</scope>
    <source>
        <strain evidence="11">SNU_AA5</strain>
        <tissue evidence="11">Soma without cirri and trophi</tissue>
    </source>
</reference>
<dbReference type="PANTHER" id="PTHR44307">
    <property type="entry name" value="PHOSPHOETHANOLAMINE METHYLTRANSFERASE"/>
    <property type="match status" value="1"/>
</dbReference>
<dbReference type="Proteomes" id="UP000440578">
    <property type="component" value="Unassembled WGS sequence"/>
</dbReference>
<gene>
    <name evidence="11" type="primary">PEAMT</name>
    <name evidence="11" type="ORF">FJT64_001860</name>
</gene>
<feature type="domain" description="Methyltransferase" evidence="10">
    <location>
        <begin position="286"/>
        <end position="411"/>
    </location>
</feature>
<comment type="pathway">
    <text evidence="1">Phospholipid metabolism; phosphatidylcholine biosynthesis.</text>
</comment>
<evidence type="ECO:0000256" key="4">
    <source>
        <dbReference type="ARBA" id="ARBA00022679"/>
    </source>
</evidence>
<keyword evidence="3 11" id="KW-0489">Methyltransferase</keyword>
<feature type="domain" description="Methyltransferase" evidence="9">
    <location>
        <begin position="63"/>
        <end position="156"/>
    </location>
</feature>
<dbReference type="Pfam" id="PF13649">
    <property type="entry name" value="Methyltransf_25"/>
    <property type="match status" value="1"/>
</dbReference>
<comment type="pathway">
    <text evidence="2">Lipid metabolism.</text>
</comment>
<name>A0A6A4WVG4_AMPAM</name>
<organism evidence="11 12">
    <name type="scientific">Amphibalanus amphitrite</name>
    <name type="common">Striped barnacle</name>
    <name type="synonym">Balanus amphitrite</name>
    <dbReference type="NCBI Taxonomy" id="1232801"/>
    <lineage>
        <taxon>Eukaryota</taxon>
        <taxon>Metazoa</taxon>
        <taxon>Ecdysozoa</taxon>
        <taxon>Arthropoda</taxon>
        <taxon>Crustacea</taxon>
        <taxon>Multicrustacea</taxon>
        <taxon>Cirripedia</taxon>
        <taxon>Thoracica</taxon>
        <taxon>Thoracicalcarea</taxon>
        <taxon>Balanomorpha</taxon>
        <taxon>Balanoidea</taxon>
        <taxon>Balanidae</taxon>
        <taxon>Amphibalaninae</taxon>
        <taxon>Amphibalanus</taxon>
    </lineage>
</organism>
<evidence type="ECO:0000256" key="6">
    <source>
        <dbReference type="ARBA" id="ARBA00047619"/>
    </source>
</evidence>
<evidence type="ECO:0000256" key="3">
    <source>
        <dbReference type="ARBA" id="ARBA00022603"/>
    </source>
</evidence>
<dbReference type="GO" id="GO:0032259">
    <property type="term" value="P:methylation"/>
    <property type="evidence" value="ECO:0007669"/>
    <property type="project" value="UniProtKB-KW"/>
</dbReference>
<dbReference type="SUPFAM" id="SSF53335">
    <property type="entry name" value="S-adenosyl-L-methionine-dependent methyltransferases"/>
    <property type="match status" value="2"/>
</dbReference>
<sequence>MSYLIIPSGDEACSVRQQMTDYWAQFSEPTLENMMLNEDARQLAEQEETEILDSVPQVGGMRVLELGAGIGRFTRKLAERAKHVTAVDFLETYIEKNRQSNEHLGNVEFVCMDVTQLKQDNGQYDMIFSNWLLMYLGDDEIDKLVSSMLRWLKPNGYLFIRESCIKQSGNKKRQTNPTFYRSPAHYCSLLQGPSMKSAEADYRFTLRYAASVDVFIKYSGNPYQLLYLLRKTPTSDYFSSFQNFLDKHQYCLNGIKRYEAVYGDSFVSCGGKPVTERLCDRLDLQAHSRVLDVGTGPGGSAIHMASRYGCHVTGIDLSANMVTVALQRQASLPPAVRERLRFEISDITEREYRDASYDVIYSRETLLHVEDKAAVLAKFWRWLKPGGKLLITDYCQGEGQLRNEFLEYKSARAYRLLTLQEYGGVVEAAGFTDVQVHDQKDDFLNVLHQELNTFRARRQQFIEEFSESEFRDTVVGWEQKIARATDGSQVWGLIAAQKPSEE</sequence>
<dbReference type="OrthoDB" id="8300214at2759"/>
<evidence type="ECO:0000259" key="9">
    <source>
        <dbReference type="Pfam" id="PF13649"/>
    </source>
</evidence>
<protein>
    <recommendedName>
        <fullName evidence="5">phosphoethanolamine N-methyltransferase</fullName>
        <ecNumber evidence="5">2.1.1.103</ecNumber>
    </recommendedName>
</protein>
<evidence type="ECO:0000256" key="8">
    <source>
        <dbReference type="ARBA" id="ARBA00047841"/>
    </source>
</evidence>
<dbReference type="PANTHER" id="PTHR44307:SF2">
    <property type="entry name" value="PHOSPHOETHANOLAMINE METHYLTRANSFERASE ISOFORM X1"/>
    <property type="match status" value="1"/>
</dbReference>